<dbReference type="RefSeq" id="WP_067423404.1">
    <property type="nucleotide sequence ID" value="NZ_LZEX01000012.1"/>
</dbReference>
<evidence type="ECO:0000313" key="2">
    <source>
        <dbReference type="EMBL" id="OBU07365.1"/>
    </source>
</evidence>
<reference evidence="2 3" key="1">
    <citation type="submission" date="2016-06" db="EMBL/GenBank/DDBJ databases">
        <authorList>
            <person name="Kjaerup R.B."/>
            <person name="Dalgaard T.S."/>
            <person name="Juul-Madsen H.R."/>
        </authorList>
    </citation>
    <scope>NUCLEOTIDE SEQUENCE [LARGE SCALE GENOMIC DNA]</scope>
    <source>
        <strain evidence="2 3">GCSL-Mp3</strain>
    </source>
</reference>
<evidence type="ECO:0000256" key="1">
    <source>
        <dbReference type="SAM" id="MobiDB-lite"/>
    </source>
</evidence>
<accession>A0A1B8HE73</accession>
<dbReference type="Proteomes" id="UP000092247">
    <property type="component" value="Unassembled WGS sequence"/>
</dbReference>
<sequence length="67" mass="7348">MKKTNVPYGSDVSSGTYTCCDCGYIYSNQSKSSLPPCPNFKKSPHPKRAWDIKTGRGDAKDDPYPAS</sequence>
<proteinExistence type="predicted"/>
<organism evidence="2 3">
    <name type="scientific">Morganella psychrotolerans</name>
    <dbReference type="NCBI Taxonomy" id="368603"/>
    <lineage>
        <taxon>Bacteria</taxon>
        <taxon>Pseudomonadati</taxon>
        <taxon>Pseudomonadota</taxon>
        <taxon>Gammaproteobacteria</taxon>
        <taxon>Enterobacterales</taxon>
        <taxon>Morganellaceae</taxon>
        <taxon>Morganella</taxon>
    </lineage>
</organism>
<name>A0A1B8HE73_9GAMM</name>
<feature type="compositionally biased region" description="Basic and acidic residues" evidence="1">
    <location>
        <begin position="48"/>
        <end position="67"/>
    </location>
</feature>
<comment type="caution">
    <text evidence="2">The sequence shown here is derived from an EMBL/GenBank/DDBJ whole genome shotgun (WGS) entry which is preliminary data.</text>
</comment>
<evidence type="ECO:0000313" key="3">
    <source>
        <dbReference type="Proteomes" id="UP000092247"/>
    </source>
</evidence>
<dbReference type="AlphaFoldDB" id="A0A1B8HE73"/>
<gene>
    <name evidence="2" type="ORF">AYY17_05000</name>
</gene>
<feature type="region of interest" description="Disordered" evidence="1">
    <location>
        <begin position="30"/>
        <end position="67"/>
    </location>
</feature>
<dbReference type="EMBL" id="LZEX01000012">
    <property type="protein sequence ID" value="OBU07365.1"/>
    <property type="molecule type" value="Genomic_DNA"/>
</dbReference>
<protein>
    <submittedName>
        <fullName evidence="2">Uncharacterized protein</fullName>
    </submittedName>
</protein>